<dbReference type="PANTHER" id="PTHR35796:SF3">
    <property type="entry name" value="BHLH DOMAIN-CONTAINING PROTEIN"/>
    <property type="match status" value="1"/>
</dbReference>
<evidence type="ECO:0000256" key="1">
    <source>
        <dbReference type="SAM" id="Coils"/>
    </source>
</evidence>
<feature type="coiled-coil region" evidence="1">
    <location>
        <begin position="23"/>
        <end position="50"/>
    </location>
</feature>
<keyword evidence="1" id="KW-0175">Coiled coil</keyword>
<dbReference type="SMR" id="G4YRD2"/>
<dbReference type="GeneID" id="20655883"/>
<gene>
    <name evidence="2" type="ORF">PHYSODRAFT_485401</name>
</gene>
<dbReference type="InParanoid" id="G4YRD2"/>
<dbReference type="KEGG" id="psoj:PHYSODRAFT_485401"/>
<dbReference type="AlphaFoldDB" id="G4YRD2"/>
<reference evidence="2 3" key="1">
    <citation type="journal article" date="2006" name="Science">
        <title>Phytophthora genome sequences uncover evolutionary origins and mechanisms of pathogenesis.</title>
        <authorList>
            <person name="Tyler B.M."/>
            <person name="Tripathy S."/>
            <person name="Zhang X."/>
            <person name="Dehal P."/>
            <person name="Jiang R.H."/>
            <person name="Aerts A."/>
            <person name="Arredondo F.D."/>
            <person name="Baxter L."/>
            <person name="Bensasson D."/>
            <person name="Beynon J.L."/>
            <person name="Chapman J."/>
            <person name="Damasceno C.M."/>
            <person name="Dorrance A.E."/>
            <person name="Dou D."/>
            <person name="Dickerman A.W."/>
            <person name="Dubchak I.L."/>
            <person name="Garbelotto M."/>
            <person name="Gijzen M."/>
            <person name="Gordon S.G."/>
            <person name="Govers F."/>
            <person name="Grunwald N.J."/>
            <person name="Huang W."/>
            <person name="Ivors K.L."/>
            <person name="Jones R.W."/>
            <person name="Kamoun S."/>
            <person name="Krampis K."/>
            <person name="Lamour K.H."/>
            <person name="Lee M.K."/>
            <person name="McDonald W.H."/>
            <person name="Medina M."/>
            <person name="Meijer H.J."/>
            <person name="Nordberg E.K."/>
            <person name="Maclean D.J."/>
            <person name="Ospina-Giraldo M.D."/>
            <person name="Morris P.F."/>
            <person name="Phuntumart V."/>
            <person name="Putnam N.H."/>
            <person name="Rash S."/>
            <person name="Rose J.K."/>
            <person name="Sakihama Y."/>
            <person name="Salamov A.A."/>
            <person name="Savidor A."/>
            <person name="Scheuring C.F."/>
            <person name="Smith B.M."/>
            <person name="Sobral B.W."/>
            <person name="Terry A."/>
            <person name="Torto-Alalibo T.A."/>
            <person name="Win J."/>
            <person name="Xu Z."/>
            <person name="Zhang H."/>
            <person name="Grigoriev I.V."/>
            <person name="Rokhsar D.S."/>
            <person name="Boore J.L."/>
        </authorList>
    </citation>
    <scope>NUCLEOTIDE SEQUENCE [LARGE SCALE GENOMIC DNA]</scope>
    <source>
        <strain evidence="2 3">P6497</strain>
    </source>
</reference>
<proteinExistence type="predicted"/>
<evidence type="ECO:0000313" key="2">
    <source>
        <dbReference type="EMBL" id="EGZ22866.1"/>
    </source>
</evidence>
<dbReference type="PANTHER" id="PTHR35796">
    <property type="entry name" value="HYPOTHETICAL CYTOSOLIC PROTEIN"/>
    <property type="match status" value="1"/>
</dbReference>
<evidence type="ECO:0008006" key="4">
    <source>
        <dbReference type="Google" id="ProtNLM"/>
    </source>
</evidence>
<dbReference type="RefSeq" id="XP_009518154.1">
    <property type="nucleotide sequence ID" value="XM_009519859.1"/>
</dbReference>
<dbReference type="Proteomes" id="UP000002640">
    <property type="component" value="Unassembled WGS sequence"/>
</dbReference>
<organism evidence="2 3">
    <name type="scientific">Phytophthora sojae (strain P6497)</name>
    <name type="common">Soybean stem and root rot agent</name>
    <name type="synonym">Phytophthora megasperma f. sp. glycines</name>
    <dbReference type="NCBI Taxonomy" id="1094619"/>
    <lineage>
        <taxon>Eukaryota</taxon>
        <taxon>Sar</taxon>
        <taxon>Stramenopiles</taxon>
        <taxon>Oomycota</taxon>
        <taxon>Peronosporomycetes</taxon>
        <taxon>Peronosporales</taxon>
        <taxon>Peronosporaceae</taxon>
        <taxon>Phytophthora</taxon>
    </lineage>
</organism>
<accession>G4YRD2</accession>
<keyword evidence="3" id="KW-1185">Reference proteome</keyword>
<evidence type="ECO:0000313" key="3">
    <source>
        <dbReference type="Proteomes" id="UP000002640"/>
    </source>
</evidence>
<dbReference type="OMA" id="AIGDAWW"/>
<feature type="non-terminal residue" evidence="2">
    <location>
        <position position="1"/>
    </location>
</feature>
<protein>
    <recommendedName>
        <fullName evidence="4">START domain-containing protein</fullName>
    </recommendedName>
</protein>
<dbReference type="EMBL" id="JH159152">
    <property type="protein sequence ID" value="EGZ22866.1"/>
    <property type="molecule type" value="Genomic_DNA"/>
</dbReference>
<sequence>KQKQKQQLSYDPNKARNGRRYELIHLRKEAAEMELKLQQLQSLQQRESRRVGQGLSLVRTRARKNPAVWEEICNRQLEGRLKAERDNALLKKKCEKGKQVARSIEKMVRKRLAQQGMVFSDSDRPTRRVKIPAGFQSHVSSRIFEELMAGVDASYREIESVLGDDCPRFPTRELRDSVNDMQVDISYSKIMPFEVGAIGDAWWRRWHNYKGQCASEHEGNTNIEKFGLEMRDARTNATATFYDQQILRRYVENDRIVIVWRAHIEPLEFEKRPVNGMYFLEKGYVLIKPHDHDQDSAAGENDTFSRVSTCYMITPKSTGPKLRHDSRTTVLVDFVATAVSANISMIVEMVGNMLLDQSIYQRKQG</sequence>
<name>G4YRD2_PHYSP</name>